<dbReference type="RefSeq" id="WP_151142299.1">
    <property type="nucleotide sequence ID" value="NZ_WAGX01000004.1"/>
</dbReference>
<keyword evidence="1" id="KW-1133">Transmembrane helix</keyword>
<dbReference type="InterPro" id="IPR018758">
    <property type="entry name" value="FtrD-like"/>
</dbReference>
<keyword evidence="1" id="KW-0812">Transmembrane</keyword>
<organism evidence="3 4">
    <name type="scientific">Candidatus Galacturonatibacter soehngenii</name>
    <dbReference type="NCBI Taxonomy" id="2307010"/>
    <lineage>
        <taxon>Bacteria</taxon>
        <taxon>Bacillati</taxon>
        <taxon>Bacillota</taxon>
        <taxon>Clostridia</taxon>
        <taxon>Lachnospirales</taxon>
        <taxon>Lachnospiraceae</taxon>
        <taxon>Candidatus Galacturonatibacter</taxon>
    </lineage>
</organism>
<evidence type="ECO:0000259" key="2">
    <source>
        <dbReference type="Pfam" id="PF10080"/>
    </source>
</evidence>
<dbReference type="Proteomes" id="UP000461768">
    <property type="component" value="Unassembled WGS sequence"/>
</dbReference>
<name>A0A7V7QLY1_9FIRM</name>
<evidence type="ECO:0000313" key="4">
    <source>
        <dbReference type="Proteomes" id="UP000461768"/>
    </source>
</evidence>
<keyword evidence="4" id="KW-1185">Reference proteome</keyword>
<sequence>MSKSKNKNVKKPSLLYIIAGLLVVLVVATSLLKNASNKNEATITTKETNATKGQLSETGDLIIPIADISDQAQFYEYDADGTMLEVLAIKASDGTIRTAFNTCQVCFGSGRGYYEQVGNQLVCQNCGNRFSQDDVEVTKGGCNPVPIQEADKTVDNTNITISKEFLNSAKELFDNWKL</sequence>
<comment type="caution">
    <text evidence="3">The sequence shown here is derived from an EMBL/GenBank/DDBJ whole genome shotgun (WGS) entry which is preliminary data.</text>
</comment>
<evidence type="ECO:0000256" key="1">
    <source>
        <dbReference type="SAM" id="Phobius"/>
    </source>
</evidence>
<dbReference type="Pfam" id="PF10080">
    <property type="entry name" value="FtrD-like"/>
    <property type="match status" value="1"/>
</dbReference>
<reference evidence="3 4" key="2">
    <citation type="submission" date="2020-02" db="EMBL/GenBank/DDBJ databases">
        <title>Candidatus Galacturonibacter soehngenii shows hetero-acetogenic catabolism of galacturonic acid but lacks a canonical carbon monoxide dehydrogenase/acetyl-CoA synthase complex.</title>
        <authorList>
            <person name="Diender M."/>
            <person name="Stouten G.R."/>
            <person name="Petersen J.F."/>
            <person name="Nielsen P.H."/>
            <person name="Dueholm M.S."/>
            <person name="Pronk J.T."/>
            <person name="Van Loosdrecht M.C.M."/>
        </authorList>
    </citation>
    <scope>NUCLEOTIDE SEQUENCE [LARGE SCALE GENOMIC DNA]</scope>
    <source>
        <strain evidence="3">GalUA</strain>
    </source>
</reference>
<dbReference type="EMBL" id="WAGX01000004">
    <property type="protein sequence ID" value="KAB1439619.1"/>
    <property type="molecule type" value="Genomic_DNA"/>
</dbReference>
<reference evidence="3 4" key="1">
    <citation type="submission" date="2019-09" db="EMBL/GenBank/DDBJ databases">
        <authorList>
            <person name="Valk L.C."/>
        </authorList>
    </citation>
    <scope>NUCLEOTIDE SEQUENCE [LARGE SCALE GENOMIC DNA]</scope>
    <source>
        <strain evidence="3">GalUA</strain>
    </source>
</reference>
<feature type="transmembrane region" description="Helical" evidence="1">
    <location>
        <begin position="12"/>
        <end position="32"/>
    </location>
</feature>
<gene>
    <name evidence="3" type="ORF">F7O84_04305</name>
</gene>
<proteinExistence type="predicted"/>
<evidence type="ECO:0000313" key="3">
    <source>
        <dbReference type="EMBL" id="KAB1439619.1"/>
    </source>
</evidence>
<feature type="domain" description="Membrane iron-sulfur containing protein FtrD-like" evidence="2">
    <location>
        <begin position="70"/>
        <end position="173"/>
    </location>
</feature>
<keyword evidence="1" id="KW-0472">Membrane</keyword>
<protein>
    <submittedName>
        <fullName evidence="3">DUF2318 domain-containing protein</fullName>
    </submittedName>
</protein>
<dbReference type="AlphaFoldDB" id="A0A7V7QLY1"/>
<accession>A0A7V7QLY1</accession>
<dbReference type="OrthoDB" id="9792533at2"/>